<dbReference type="InterPro" id="IPR043502">
    <property type="entry name" value="DNA/RNA_pol_sf"/>
</dbReference>
<dbReference type="PANTHER" id="PTHR11439">
    <property type="entry name" value="GAG-POL-RELATED RETROTRANSPOSON"/>
    <property type="match status" value="1"/>
</dbReference>
<protein>
    <submittedName>
        <fullName evidence="1">Uncharacterized protein</fullName>
    </submittedName>
</protein>
<comment type="caution">
    <text evidence="1">The sequence shown here is derived from an EMBL/GenBank/DDBJ whole genome shotgun (WGS) entry which is preliminary data.</text>
</comment>
<dbReference type="AlphaFoldDB" id="A0AAW1I4T1"/>
<dbReference type="EMBL" id="JBDFQZ010000010">
    <property type="protein sequence ID" value="KAK9684576.1"/>
    <property type="molecule type" value="Genomic_DNA"/>
</dbReference>
<dbReference type="SUPFAM" id="SSF56672">
    <property type="entry name" value="DNA/RNA polymerases"/>
    <property type="match status" value="1"/>
</dbReference>
<proteinExistence type="predicted"/>
<dbReference type="Proteomes" id="UP001443914">
    <property type="component" value="Unassembled WGS sequence"/>
</dbReference>
<organism evidence="1 2">
    <name type="scientific">Saponaria officinalis</name>
    <name type="common">Common soapwort</name>
    <name type="synonym">Lychnis saponaria</name>
    <dbReference type="NCBI Taxonomy" id="3572"/>
    <lineage>
        <taxon>Eukaryota</taxon>
        <taxon>Viridiplantae</taxon>
        <taxon>Streptophyta</taxon>
        <taxon>Embryophyta</taxon>
        <taxon>Tracheophyta</taxon>
        <taxon>Spermatophyta</taxon>
        <taxon>Magnoliopsida</taxon>
        <taxon>eudicotyledons</taxon>
        <taxon>Gunneridae</taxon>
        <taxon>Pentapetalae</taxon>
        <taxon>Caryophyllales</taxon>
        <taxon>Caryophyllaceae</taxon>
        <taxon>Caryophylleae</taxon>
        <taxon>Saponaria</taxon>
    </lineage>
</organism>
<evidence type="ECO:0000313" key="2">
    <source>
        <dbReference type="Proteomes" id="UP001443914"/>
    </source>
</evidence>
<sequence length="257" mass="28715">MMNCKPAPTPMNVNESLITEDGTGLAEARRFRSMVGGLNYLSHTRPDIAFSVRVISRFMHNPTLHHYGAAKRILRYVAGTINLGIWYTKVSDFKLVGFSDSDWAGCAEERKSTSGYTFSLGSGAISWSSKKQEVVALSSSEAEYVAVTAAACQAVWLRRLLSDFLQVQKGATEILCDNKSTISMTNNPAYHSRTKHIDIRYHFIRSLVASDDIVLKYCNTNEQVADILTKSLPQAKHLFFREQLGVCDFESRGMLNK</sequence>
<gene>
    <name evidence="1" type="ORF">RND81_10G219100</name>
</gene>
<keyword evidence="2" id="KW-1185">Reference proteome</keyword>
<name>A0AAW1I4T1_SAPOF</name>
<reference evidence="1" key="1">
    <citation type="submission" date="2024-03" db="EMBL/GenBank/DDBJ databases">
        <title>WGS assembly of Saponaria officinalis var. Norfolk2.</title>
        <authorList>
            <person name="Jenkins J."/>
            <person name="Shu S."/>
            <person name="Grimwood J."/>
            <person name="Barry K."/>
            <person name="Goodstein D."/>
            <person name="Schmutz J."/>
            <person name="Leebens-Mack J."/>
            <person name="Osbourn A."/>
        </authorList>
    </citation>
    <scope>NUCLEOTIDE SEQUENCE [LARGE SCALE GENOMIC DNA]</scope>
    <source>
        <strain evidence="1">JIC</strain>
    </source>
</reference>
<accession>A0AAW1I4T1</accession>
<evidence type="ECO:0000313" key="1">
    <source>
        <dbReference type="EMBL" id="KAK9684576.1"/>
    </source>
</evidence>
<dbReference type="CDD" id="cd09272">
    <property type="entry name" value="RNase_HI_RT_Ty1"/>
    <property type="match status" value="1"/>
</dbReference>
<dbReference type="PANTHER" id="PTHR11439:SF493">
    <property type="entry name" value="REVERSE TRANSCRIPTASE TY1_COPIA-TYPE DOMAIN-CONTAINING PROTEIN"/>
    <property type="match status" value="1"/>
</dbReference>